<dbReference type="HOGENOM" id="CLU_1521543_0_0_1"/>
<keyword evidence="5" id="KW-1185">Reference proteome</keyword>
<reference evidence="4" key="2">
    <citation type="submission" date="2015-06" db="UniProtKB">
        <authorList>
            <consortium name="EnsemblMetazoa"/>
        </authorList>
    </citation>
    <scope>IDENTIFICATION</scope>
</reference>
<dbReference type="Pfam" id="PF00118">
    <property type="entry name" value="Cpn60_TCP1"/>
    <property type="match status" value="1"/>
</dbReference>
<dbReference type="EMBL" id="CAQQ02016773">
    <property type="status" value="NOT_ANNOTATED_CDS"/>
    <property type="molecule type" value="Genomic_DNA"/>
</dbReference>
<dbReference type="GO" id="GO:0140662">
    <property type="term" value="F:ATP-dependent protein folding chaperone"/>
    <property type="evidence" value="ECO:0007669"/>
    <property type="project" value="InterPro"/>
</dbReference>
<evidence type="ECO:0000313" key="4">
    <source>
        <dbReference type="EnsemblMetazoa" id="MESCA007208-PA"/>
    </source>
</evidence>
<reference evidence="5" key="1">
    <citation type="submission" date="2013-02" db="EMBL/GenBank/DDBJ databases">
        <authorList>
            <person name="Hughes D."/>
        </authorList>
    </citation>
    <scope>NUCLEOTIDE SEQUENCE</scope>
    <source>
        <strain>Durham</strain>
        <strain evidence="5">NC isolate 2 -- Noor lab</strain>
    </source>
</reference>
<keyword evidence="3" id="KW-0143">Chaperone</keyword>
<dbReference type="InterPro" id="IPR017998">
    <property type="entry name" value="Chaperone_TCP-1"/>
</dbReference>
<evidence type="ECO:0000313" key="5">
    <source>
        <dbReference type="Proteomes" id="UP000015102"/>
    </source>
</evidence>
<dbReference type="GO" id="GO:0005524">
    <property type="term" value="F:ATP binding"/>
    <property type="evidence" value="ECO:0007669"/>
    <property type="project" value="UniProtKB-KW"/>
</dbReference>
<accession>T1GU09</accession>
<dbReference type="PANTHER" id="PTHR11353">
    <property type="entry name" value="CHAPERONIN"/>
    <property type="match status" value="1"/>
</dbReference>
<organism evidence="4 5">
    <name type="scientific">Megaselia scalaris</name>
    <name type="common">Humpbacked fly</name>
    <name type="synonym">Phora scalaris</name>
    <dbReference type="NCBI Taxonomy" id="36166"/>
    <lineage>
        <taxon>Eukaryota</taxon>
        <taxon>Metazoa</taxon>
        <taxon>Ecdysozoa</taxon>
        <taxon>Arthropoda</taxon>
        <taxon>Hexapoda</taxon>
        <taxon>Insecta</taxon>
        <taxon>Pterygota</taxon>
        <taxon>Neoptera</taxon>
        <taxon>Endopterygota</taxon>
        <taxon>Diptera</taxon>
        <taxon>Brachycera</taxon>
        <taxon>Muscomorpha</taxon>
        <taxon>Platypezoidea</taxon>
        <taxon>Phoridae</taxon>
        <taxon>Megaseliini</taxon>
        <taxon>Megaselia</taxon>
    </lineage>
</organism>
<dbReference type="InterPro" id="IPR027413">
    <property type="entry name" value="GROEL-like_equatorial_sf"/>
</dbReference>
<name>T1GU09_MEGSC</name>
<evidence type="ECO:0008006" key="6">
    <source>
        <dbReference type="Google" id="ProtNLM"/>
    </source>
</evidence>
<keyword evidence="1" id="KW-0547">Nucleotide-binding</keyword>
<evidence type="ECO:0000256" key="3">
    <source>
        <dbReference type="ARBA" id="ARBA00023186"/>
    </source>
</evidence>
<dbReference type="Gene3D" id="1.10.560.10">
    <property type="entry name" value="GroEL-like equatorial domain"/>
    <property type="match status" value="1"/>
</dbReference>
<dbReference type="AlphaFoldDB" id="T1GU09"/>
<dbReference type="STRING" id="36166.T1GU09"/>
<dbReference type="Proteomes" id="UP000015102">
    <property type="component" value="Unassembled WGS sequence"/>
</dbReference>
<evidence type="ECO:0000256" key="1">
    <source>
        <dbReference type="ARBA" id="ARBA00022741"/>
    </source>
</evidence>
<sequence>MNTNRAQKFKRECSATKQKECSDIRTSNITAAKAVSDAIRSRAQNMKALLEAAEKLLQKEIHLIAISDSFQCCAYKALNILTEMSTPIDQECIRQNPGPTISIICRGSNKLTLEEAVRYLHDANTLDGVNACCFRAFAEALEVIPLSLAENAGLNPIATVTEFRNRHANGDNTAGIN</sequence>
<dbReference type="SUPFAM" id="SSF48592">
    <property type="entry name" value="GroEL equatorial domain-like"/>
    <property type="match status" value="1"/>
</dbReference>
<proteinExistence type="predicted"/>
<keyword evidence="2" id="KW-0067">ATP-binding</keyword>
<protein>
    <recommendedName>
        <fullName evidence="6">T-complex protein 1 subunit delta</fullName>
    </recommendedName>
</protein>
<dbReference type="EnsemblMetazoa" id="MESCA007208-RA">
    <property type="protein sequence ID" value="MESCA007208-PA"/>
    <property type="gene ID" value="MESCA007208"/>
</dbReference>
<dbReference type="InterPro" id="IPR002423">
    <property type="entry name" value="Cpn60/GroEL/TCP-1"/>
</dbReference>
<evidence type="ECO:0000256" key="2">
    <source>
        <dbReference type="ARBA" id="ARBA00022840"/>
    </source>
</evidence>